<keyword evidence="9" id="KW-1185">Reference proteome</keyword>
<evidence type="ECO:0000256" key="4">
    <source>
        <dbReference type="ARBA" id="ARBA00023136"/>
    </source>
</evidence>
<feature type="compositionally biased region" description="Polar residues" evidence="5">
    <location>
        <begin position="17"/>
        <end position="27"/>
    </location>
</feature>
<reference evidence="8" key="1">
    <citation type="submission" date="2019-08" db="EMBL/GenBank/DDBJ databases">
        <authorList>
            <person name="Liu F."/>
        </authorList>
    </citation>
    <scope>NUCLEOTIDE SEQUENCE [LARGE SCALE GENOMIC DNA]</scope>
    <source>
        <strain evidence="8">PA1801</strain>
        <tissue evidence="8">Leaf</tissue>
    </source>
</reference>
<dbReference type="AlphaFoldDB" id="A0A5B6W2X1"/>
<evidence type="ECO:0000256" key="1">
    <source>
        <dbReference type="ARBA" id="ARBA00004141"/>
    </source>
</evidence>
<dbReference type="GO" id="GO:0016020">
    <property type="term" value="C:membrane"/>
    <property type="evidence" value="ECO:0007669"/>
    <property type="project" value="UniProtKB-SubCell"/>
</dbReference>
<evidence type="ECO:0000256" key="6">
    <source>
        <dbReference type="SAM" id="Phobius"/>
    </source>
</evidence>
<feature type="transmembrane region" description="Helical" evidence="6">
    <location>
        <begin position="404"/>
        <end position="423"/>
    </location>
</feature>
<evidence type="ECO:0000256" key="2">
    <source>
        <dbReference type="ARBA" id="ARBA00022692"/>
    </source>
</evidence>
<evidence type="ECO:0000313" key="9">
    <source>
        <dbReference type="Proteomes" id="UP000325315"/>
    </source>
</evidence>
<keyword evidence="3 6" id="KW-1133">Transmembrane helix</keyword>
<feature type="domain" description="Sugar phosphate transporter" evidence="7">
    <location>
        <begin position="157"/>
        <end position="364"/>
    </location>
</feature>
<keyword evidence="4 6" id="KW-0472">Membrane</keyword>
<comment type="caution">
    <text evidence="8">The sequence shown here is derived from an EMBL/GenBank/DDBJ whole genome shotgun (WGS) entry which is preliminary data.</text>
</comment>
<organism evidence="8 9">
    <name type="scientific">Gossypium australe</name>
    <dbReference type="NCBI Taxonomy" id="47621"/>
    <lineage>
        <taxon>Eukaryota</taxon>
        <taxon>Viridiplantae</taxon>
        <taxon>Streptophyta</taxon>
        <taxon>Embryophyta</taxon>
        <taxon>Tracheophyta</taxon>
        <taxon>Spermatophyta</taxon>
        <taxon>Magnoliopsida</taxon>
        <taxon>eudicotyledons</taxon>
        <taxon>Gunneridae</taxon>
        <taxon>Pentapetalae</taxon>
        <taxon>rosids</taxon>
        <taxon>malvids</taxon>
        <taxon>Malvales</taxon>
        <taxon>Malvaceae</taxon>
        <taxon>Malvoideae</taxon>
        <taxon>Gossypium</taxon>
    </lineage>
</organism>
<dbReference type="Proteomes" id="UP000325315">
    <property type="component" value="Unassembled WGS sequence"/>
</dbReference>
<comment type="subcellular location">
    <subcellularLocation>
        <location evidence="1">Membrane</location>
        <topology evidence="1">Multi-pass membrane protein</topology>
    </subcellularLocation>
</comment>
<dbReference type="OrthoDB" id="18894at2759"/>
<feature type="region of interest" description="Disordered" evidence="5">
    <location>
        <begin position="1"/>
        <end position="36"/>
    </location>
</feature>
<feature type="transmembrane region" description="Helical" evidence="6">
    <location>
        <begin position="155"/>
        <end position="175"/>
    </location>
</feature>
<evidence type="ECO:0000256" key="3">
    <source>
        <dbReference type="ARBA" id="ARBA00022989"/>
    </source>
</evidence>
<feature type="transmembrane region" description="Helical" evidence="6">
    <location>
        <begin position="281"/>
        <end position="300"/>
    </location>
</feature>
<feature type="transmembrane region" description="Helical" evidence="6">
    <location>
        <begin position="377"/>
        <end position="398"/>
    </location>
</feature>
<proteinExistence type="predicted"/>
<gene>
    <name evidence="8" type="ORF">EPI10_025706</name>
</gene>
<protein>
    <submittedName>
        <fullName evidence="8">Putative sugar phosphate/phosphate translocator isoform X1</fullName>
    </submittedName>
</protein>
<dbReference type="PANTHER" id="PTHR11132">
    <property type="entry name" value="SOLUTE CARRIER FAMILY 35"/>
    <property type="match status" value="1"/>
</dbReference>
<dbReference type="InterPro" id="IPR050186">
    <property type="entry name" value="TPT_transporter"/>
</dbReference>
<dbReference type="EMBL" id="SMMG02000005">
    <property type="protein sequence ID" value="KAA3475535.1"/>
    <property type="molecule type" value="Genomic_DNA"/>
</dbReference>
<dbReference type="InterPro" id="IPR004853">
    <property type="entry name" value="Sugar_P_trans_dom"/>
</dbReference>
<evidence type="ECO:0000256" key="5">
    <source>
        <dbReference type="SAM" id="MobiDB-lite"/>
    </source>
</evidence>
<feature type="transmembrane region" description="Helical" evidence="6">
    <location>
        <begin position="307"/>
        <end position="331"/>
    </location>
</feature>
<feature type="transmembrane region" description="Helical" evidence="6">
    <location>
        <begin position="351"/>
        <end position="370"/>
    </location>
</feature>
<accession>A0A5B6W2X1</accession>
<sequence length="453" mass="50829">MRKEMVESNFGKETVGCTGTTDTHSGNQGSGLRREPSFSRWVDEDGIIHFEHPSESTAPSIEGSDFELPMLNRSGLDNGFVDGIKYGKFPEQRMHLNGGSTMEDLHGKDRNGKYTPFDVENEYVGDVRSSNISVDGVNSTGSPKASSNSISTADVLKTLFFILVWYTFSTFLTLYNKTLLGDELGKFPAPLLMNTIHFAFQALLSNAITWYWSHRFQPSVPMSYRDYFYRVVPTALSTALDVNLSNVSLVFISVTFATMCKSAAPIFLLLFAFAFRLESPSFKLLGIIVVISVGILLTVARDTEFEFWGFIFVMLAAVMSGFRWCMTQILLQLRETLGLEFKYLSSLKNPLTFMSYVTPVMAVVLTEYILVSVTSAVTVTIAGVVKEAVTILVAVFYFHDEFTWLKGAGLLTIMFGVSLFNWYKYQRLQESAPSKHAAKYVILEEMEDQDDIR</sequence>
<feature type="transmembrane region" description="Helical" evidence="6">
    <location>
        <begin position="195"/>
        <end position="213"/>
    </location>
</feature>
<evidence type="ECO:0000313" key="8">
    <source>
        <dbReference type="EMBL" id="KAA3475535.1"/>
    </source>
</evidence>
<evidence type="ECO:0000259" key="7">
    <source>
        <dbReference type="Pfam" id="PF03151"/>
    </source>
</evidence>
<feature type="transmembrane region" description="Helical" evidence="6">
    <location>
        <begin position="249"/>
        <end position="275"/>
    </location>
</feature>
<name>A0A5B6W2X1_9ROSI</name>
<dbReference type="Pfam" id="PF03151">
    <property type="entry name" value="TPT"/>
    <property type="match status" value="1"/>
</dbReference>
<keyword evidence="2 6" id="KW-0812">Transmembrane</keyword>